<organism evidence="1">
    <name type="scientific">Anopheles marajoara</name>
    <dbReference type="NCBI Taxonomy" id="58244"/>
    <lineage>
        <taxon>Eukaryota</taxon>
        <taxon>Metazoa</taxon>
        <taxon>Ecdysozoa</taxon>
        <taxon>Arthropoda</taxon>
        <taxon>Hexapoda</taxon>
        <taxon>Insecta</taxon>
        <taxon>Pterygota</taxon>
        <taxon>Neoptera</taxon>
        <taxon>Endopterygota</taxon>
        <taxon>Diptera</taxon>
        <taxon>Nematocera</taxon>
        <taxon>Culicoidea</taxon>
        <taxon>Culicidae</taxon>
        <taxon>Anophelinae</taxon>
        <taxon>Anopheles</taxon>
    </lineage>
</organism>
<evidence type="ECO:0000313" key="1">
    <source>
        <dbReference type="EMBL" id="MBW63117.1"/>
    </source>
</evidence>
<name>A0A2M4CCP0_9DIPT</name>
<reference evidence="1" key="1">
    <citation type="submission" date="2018-01" db="EMBL/GenBank/DDBJ databases">
        <title>An insight into the sialome of Amazonian anophelines.</title>
        <authorList>
            <person name="Ribeiro J.M."/>
            <person name="Scarpassa V."/>
            <person name="Calvo E."/>
        </authorList>
    </citation>
    <scope>NUCLEOTIDE SEQUENCE</scope>
    <source>
        <tissue evidence="1">Salivary glands</tissue>
    </source>
</reference>
<proteinExistence type="predicted"/>
<dbReference type="AlphaFoldDB" id="A0A2M4CCP0"/>
<dbReference type="EMBL" id="GGFJ01013976">
    <property type="protein sequence ID" value="MBW63117.1"/>
    <property type="molecule type" value="Transcribed_RNA"/>
</dbReference>
<accession>A0A2M4CCP0</accession>
<protein>
    <submittedName>
        <fullName evidence="1">Putative secreted protein</fullName>
    </submittedName>
</protein>
<sequence>MVRRMWIRTVRASSVVSVWWARTRAVRRWTRSITSPASPASSVRSICRANRSIRSMESRTARKTILTRSRSVPSV</sequence>